<dbReference type="CDD" id="cd21372">
    <property type="entry name" value="cwf21_CWC21-like"/>
    <property type="match status" value="1"/>
</dbReference>
<evidence type="ECO:0000259" key="9">
    <source>
        <dbReference type="SMART" id="SM01115"/>
    </source>
</evidence>
<dbReference type="Pfam" id="PF08312">
    <property type="entry name" value="cwf21"/>
    <property type="match status" value="1"/>
</dbReference>
<keyword evidence="7" id="KW-0539">Nucleus</keyword>
<sequence>MSYNGIGLKTARGTGTNGYVQRNLASAKRQEGQANGQFARRELISGTNNKNYVRTQKQLSLGKDVEISEHESKRAIEVRCMDLREELEDGGLDDETIDLRVDEFRERLMKRLKPVKIRHNAELKEEQSRVFKESIREREPYGLKKLRPRSRSPPQRNDAGNKDAEKFIKDFEYKSSMY</sequence>
<dbReference type="EMBL" id="HG793128">
    <property type="protein sequence ID" value="CDK27181.1"/>
    <property type="molecule type" value="Genomic_DNA"/>
</dbReference>
<evidence type="ECO:0000256" key="5">
    <source>
        <dbReference type="ARBA" id="ARBA00022728"/>
    </source>
</evidence>
<comment type="similarity">
    <text evidence="2">Belongs to the CWC21 family.</text>
</comment>
<dbReference type="GO" id="GO:0005681">
    <property type="term" value="C:spliceosomal complex"/>
    <property type="evidence" value="ECO:0007669"/>
    <property type="project" value="UniProtKB-KW"/>
</dbReference>
<dbReference type="Gene3D" id="6.10.140.420">
    <property type="match status" value="1"/>
</dbReference>
<accession>W6ML52</accession>
<dbReference type="InterPro" id="IPR013170">
    <property type="entry name" value="mRNA_splic_Cwf21_dom"/>
</dbReference>
<proteinExistence type="inferred from homology"/>
<dbReference type="AlphaFoldDB" id="W6ML52"/>
<organism evidence="10 11">
    <name type="scientific">Kuraishia capsulata CBS 1993</name>
    <dbReference type="NCBI Taxonomy" id="1382522"/>
    <lineage>
        <taxon>Eukaryota</taxon>
        <taxon>Fungi</taxon>
        <taxon>Dikarya</taxon>
        <taxon>Ascomycota</taxon>
        <taxon>Saccharomycotina</taxon>
        <taxon>Pichiomycetes</taxon>
        <taxon>Pichiales</taxon>
        <taxon>Pichiaceae</taxon>
        <taxon>Kuraishia</taxon>
    </lineage>
</organism>
<evidence type="ECO:0000256" key="2">
    <source>
        <dbReference type="ARBA" id="ARBA00005954"/>
    </source>
</evidence>
<dbReference type="HOGENOM" id="CLU_067891_3_1_1"/>
<protein>
    <recommendedName>
        <fullName evidence="3">Pre-mRNA-splicing factor CWC21</fullName>
    </recommendedName>
</protein>
<dbReference type="SMART" id="SM01115">
    <property type="entry name" value="cwf21"/>
    <property type="match status" value="1"/>
</dbReference>
<name>W6ML52_9ASCO</name>
<evidence type="ECO:0000256" key="1">
    <source>
        <dbReference type="ARBA" id="ARBA00004123"/>
    </source>
</evidence>
<feature type="domain" description="CWF21" evidence="9">
    <location>
        <begin position="68"/>
        <end position="113"/>
    </location>
</feature>
<dbReference type="GO" id="GO:0006397">
    <property type="term" value="P:mRNA processing"/>
    <property type="evidence" value="ECO:0007669"/>
    <property type="project" value="UniProtKB-KW"/>
</dbReference>
<keyword evidence="4" id="KW-0507">mRNA processing</keyword>
<feature type="region of interest" description="Disordered" evidence="8">
    <location>
        <begin position="141"/>
        <end position="166"/>
    </location>
</feature>
<keyword evidence="5" id="KW-0747">Spliceosome</keyword>
<dbReference type="RefSeq" id="XP_022459177.1">
    <property type="nucleotide sequence ID" value="XM_022601545.1"/>
</dbReference>
<dbReference type="OrthoDB" id="10267305at2759"/>
<dbReference type="GeneID" id="34520565"/>
<reference evidence="10" key="2">
    <citation type="submission" date="2014-02" db="EMBL/GenBank/DDBJ databases">
        <title>Complete DNA sequence of /Kuraishia capsulata/ illustrates novel genomic features among budding yeasts (/Saccharomycotina/).</title>
        <authorList>
            <person name="Morales L."/>
            <person name="Noel B."/>
            <person name="Porcel B."/>
            <person name="Marcet-Houben M."/>
            <person name="Hullo M-F."/>
            <person name="Sacerdot C."/>
            <person name="Tekaia F."/>
            <person name="Leh-Louis V."/>
            <person name="Despons L."/>
            <person name="Khanna V."/>
            <person name="Aury J-M."/>
            <person name="Barbe V."/>
            <person name="Couloux A."/>
            <person name="Labadie K."/>
            <person name="Pelletier E."/>
            <person name="Souciet J-L."/>
            <person name="Boekhout T."/>
            <person name="Gabaldon T."/>
            <person name="Wincker P."/>
            <person name="Dujon B."/>
        </authorList>
    </citation>
    <scope>NUCLEOTIDE SEQUENCE</scope>
    <source>
        <strain evidence="10">CBS 1993</strain>
    </source>
</reference>
<dbReference type="GO" id="GO:0008380">
    <property type="term" value="P:RNA splicing"/>
    <property type="evidence" value="ECO:0007669"/>
    <property type="project" value="UniProtKB-KW"/>
</dbReference>
<dbReference type="PANTHER" id="PTHR36562">
    <property type="entry name" value="SERINE/ARGININE REPETITIVE MATRIX 2"/>
    <property type="match status" value="1"/>
</dbReference>
<evidence type="ECO:0000256" key="7">
    <source>
        <dbReference type="ARBA" id="ARBA00023242"/>
    </source>
</evidence>
<keyword evidence="11" id="KW-1185">Reference proteome</keyword>
<dbReference type="InterPro" id="IPR051372">
    <property type="entry name" value="CWC21"/>
</dbReference>
<evidence type="ECO:0000313" key="10">
    <source>
        <dbReference type="EMBL" id="CDK27181.1"/>
    </source>
</evidence>
<dbReference type="Proteomes" id="UP000019384">
    <property type="component" value="Unassembled WGS sequence"/>
</dbReference>
<evidence type="ECO:0000313" key="11">
    <source>
        <dbReference type="Proteomes" id="UP000019384"/>
    </source>
</evidence>
<gene>
    <name evidence="10" type="ORF">KUCA_T00003158001</name>
</gene>
<evidence type="ECO:0000256" key="3">
    <source>
        <dbReference type="ARBA" id="ARBA00020641"/>
    </source>
</evidence>
<evidence type="ECO:0000256" key="6">
    <source>
        <dbReference type="ARBA" id="ARBA00023187"/>
    </source>
</evidence>
<dbReference type="PANTHER" id="PTHR36562:SF5">
    <property type="entry name" value="SERINE_ARGININE REPETITIVE MATRIX 2"/>
    <property type="match status" value="1"/>
</dbReference>
<reference evidence="10" key="1">
    <citation type="submission" date="2013-12" db="EMBL/GenBank/DDBJ databases">
        <authorList>
            <person name="Genoscope - CEA"/>
        </authorList>
    </citation>
    <scope>NUCLEOTIDE SEQUENCE</scope>
    <source>
        <strain evidence="10">CBS 1993</strain>
    </source>
</reference>
<dbReference type="STRING" id="1382522.W6ML52"/>
<evidence type="ECO:0000256" key="8">
    <source>
        <dbReference type="SAM" id="MobiDB-lite"/>
    </source>
</evidence>
<evidence type="ECO:0000256" key="4">
    <source>
        <dbReference type="ARBA" id="ARBA00022664"/>
    </source>
</evidence>
<keyword evidence="6" id="KW-0508">mRNA splicing</keyword>
<comment type="subcellular location">
    <subcellularLocation>
        <location evidence="1">Nucleus</location>
    </subcellularLocation>
</comment>